<keyword evidence="3" id="KW-1185">Reference proteome</keyword>
<evidence type="ECO:0000313" key="3">
    <source>
        <dbReference type="Proteomes" id="UP001054837"/>
    </source>
</evidence>
<organism evidence="2 3">
    <name type="scientific">Caerostris darwini</name>
    <dbReference type="NCBI Taxonomy" id="1538125"/>
    <lineage>
        <taxon>Eukaryota</taxon>
        <taxon>Metazoa</taxon>
        <taxon>Ecdysozoa</taxon>
        <taxon>Arthropoda</taxon>
        <taxon>Chelicerata</taxon>
        <taxon>Arachnida</taxon>
        <taxon>Araneae</taxon>
        <taxon>Araneomorphae</taxon>
        <taxon>Entelegynae</taxon>
        <taxon>Araneoidea</taxon>
        <taxon>Araneidae</taxon>
        <taxon>Caerostris</taxon>
    </lineage>
</organism>
<dbReference type="AlphaFoldDB" id="A0AAV4QHH9"/>
<comment type="caution">
    <text evidence="2">The sequence shown here is derived from an EMBL/GenBank/DDBJ whole genome shotgun (WGS) entry which is preliminary data.</text>
</comment>
<dbReference type="EMBL" id="BPLQ01004379">
    <property type="protein sequence ID" value="GIY07692.1"/>
    <property type="molecule type" value="Genomic_DNA"/>
</dbReference>
<dbReference type="Proteomes" id="UP001054837">
    <property type="component" value="Unassembled WGS sequence"/>
</dbReference>
<proteinExistence type="predicted"/>
<evidence type="ECO:0000313" key="2">
    <source>
        <dbReference type="EMBL" id="GIY07692.1"/>
    </source>
</evidence>
<feature type="compositionally biased region" description="Basic and acidic residues" evidence="1">
    <location>
        <begin position="86"/>
        <end position="97"/>
    </location>
</feature>
<evidence type="ECO:0000256" key="1">
    <source>
        <dbReference type="SAM" id="MobiDB-lite"/>
    </source>
</evidence>
<keyword evidence="2" id="KW-0675">Receptor</keyword>
<gene>
    <name evidence="2" type="primary">AVEN_202260_1</name>
    <name evidence="2" type="ORF">CDAR_26531</name>
</gene>
<sequence>MSGIWPTLSTMKLEREPNSPKNFHPISCTTWHSMPLNEIRRIYVAGDDHDNLMKAKTEVSHEEPQAKTFERLSVDQPEVIEGIDDIGSKDVPDEERTANAAKTGEGHIGRYDSVDATRTNLQIKEK</sequence>
<feature type="compositionally biased region" description="Basic and acidic residues" evidence="1">
    <location>
        <begin position="104"/>
        <end position="113"/>
    </location>
</feature>
<reference evidence="2 3" key="1">
    <citation type="submission" date="2021-06" db="EMBL/GenBank/DDBJ databases">
        <title>Caerostris darwini draft genome.</title>
        <authorList>
            <person name="Kono N."/>
            <person name="Arakawa K."/>
        </authorList>
    </citation>
    <scope>NUCLEOTIDE SEQUENCE [LARGE SCALE GENOMIC DNA]</scope>
</reference>
<feature type="region of interest" description="Disordered" evidence="1">
    <location>
        <begin position="84"/>
        <end position="113"/>
    </location>
</feature>
<accession>A0AAV4QHH9</accession>
<protein>
    <submittedName>
        <fullName evidence="2">Receptor_IA-2 domain-containing protein</fullName>
    </submittedName>
</protein>
<name>A0AAV4QHH9_9ARAC</name>